<dbReference type="PANTHER" id="PTHR43386:SF1">
    <property type="entry name" value="D,D-DIPEPTIDE TRANSPORT SYSTEM PERMEASE PROTEIN DDPC-RELATED"/>
    <property type="match status" value="1"/>
</dbReference>
<accession>A0ABQ5QZM8</accession>
<feature type="transmembrane region" description="Helical" evidence="7">
    <location>
        <begin position="386"/>
        <end position="406"/>
    </location>
</feature>
<feature type="transmembrane region" description="Helical" evidence="7">
    <location>
        <begin position="274"/>
        <end position="296"/>
    </location>
</feature>
<feature type="transmembrane region" description="Helical" evidence="7">
    <location>
        <begin position="439"/>
        <end position="459"/>
    </location>
</feature>
<feature type="transmembrane region" description="Helical" evidence="7">
    <location>
        <begin position="541"/>
        <end position="565"/>
    </location>
</feature>
<comment type="subcellular location">
    <subcellularLocation>
        <location evidence="1 7">Cell membrane</location>
        <topology evidence="1 7">Multi-pass membrane protein</topology>
    </subcellularLocation>
</comment>
<organism evidence="9 10">
    <name type="scientific">Phytohabitans aurantiacus</name>
    <dbReference type="NCBI Taxonomy" id="3016789"/>
    <lineage>
        <taxon>Bacteria</taxon>
        <taxon>Bacillati</taxon>
        <taxon>Actinomycetota</taxon>
        <taxon>Actinomycetes</taxon>
        <taxon>Micromonosporales</taxon>
        <taxon>Micromonosporaceae</taxon>
    </lineage>
</organism>
<feature type="transmembrane region" description="Helical" evidence="7">
    <location>
        <begin position="499"/>
        <end position="521"/>
    </location>
</feature>
<feature type="domain" description="ABC transmembrane type-1" evidence="8">
    <location>
        <begin position="91"/>
        <end position="293"/>
    </location>
</feature>
<keyword evidence="4 7" id="KW-0812">Transmembrane</keyword>
<feature type="transmembrane region" description="Helical" evidence="7">
    <location>
        <begin position="175"/>
        <end position="194"/>
    </location>
</feature>
<dbReference type="PROSITE" id="PS50928">
    <property type="entry name" value="ABC_TM1"/>
    <property type="match status" value="2"/>
</dbReference>
<name>A0ABQ5QZM8_9ACTN</name>
<evidence type="ECO:0000259" key="8">
    <source>
        <dbReference type="PROSITE" id="PS50928"/>
    </source>
</evidence>
<dbReference type="PANTHER" id="PTHR43386">
    <property type="entry name" value="OLIGOPEPTIDE TRANSPORT SYSTEM PERMEASE PROTEIN APPC"/>
    <property type="match status" value="1"/>
</dbReference>
<feature type="transmembrane region" description="Helical" evidence="7">
    <location>
        <begin position="317"/>
        <end position="344"/>
    </location>
</feature>
<feature type="domain" description="ABC transmembrane type-1" evidence="8">
    <location>
        <begin position="378"/>
        <end position="564"/>
    </location>
</feature>
<feature type="transmembrane region" description="Helical" evidence="7">
    <location>
        <begin position="139"/>
        <end position="163"/>
    </location>
</feature>
<keyword evidence="6 7" id="KW-0472">Membrane</keyword>
<dbReference type="EMBL" id="BSDI01000020">
    <property type="protein sequence ID" value="GLH99081.1"/>
    <property type="molecule type" value="Genomic_DNA"/>
</dbReference>
<evidence type="ECO:0000256" key="4">
    <source>
        <dbReference type="ARBA" id="ARBA00022692"/>
    </source>
</evidence>
<dbReference type="Proteomes" id="UP001144280">
    <property type="component" value="Unassembled WGS sequence"/>
</dbReference>
<evidence type="ECO:0000256" key="3">
    <source>
        <dbReference type="ARBA" id="ARBA00022475"/>
    </source>
</evidence>
<sequence length="567" mass="57070">MLTLAGRAASAAAIVAAVGALPWLAQTDPALTVLRTRSAEQEPTPEVLDAIRREIGTDGGPLPLLGRWLAGLLRGDAGTSWISGTPVLPDLVAALGVSVTLMAGALAVAVPVAGALCLRTLHLGSRRRLCRTRSGTAGALLAALPEFLLASALVTIVAVRLDWTPAYGWDGPQSMVLPSLALGVPAGALLGRLLDDALPAAFAEPWARAATAAGLPPRVIARHALRRCVPALLPQLALVTVGLTGGAVAVESLFAIPGLGRYALQAAVAQDLPALQAATLALVLLGAATGLFARAARRALLGPALRARALPPLHPPVLATGRVAAAVPVALLAVLAVVIGLGLLRDPWQVDTAARLSAPSWHHPLGTDSVGRDILARLGHGALRTLAAALAVTAATLVVGVLAGLLPRVSAGAVEVLNAIPAVVAGLLVAGAVGRGTVGAALAVTLVGWAALAAHTAALSEQERAGTHLVAAAALGAGKWHVLRRHILPAVLPPVLRHALLRIPAIALALAALGFLGLGAAPPAPEWGQLLAESQAYAERAPWTVAAPASALALLGVLAVSLAGVRR</sequence>
<dbReference type="SUPFAM" id="SSF161098">
    <property type="entry name" value="MetI-like"/>
    <property type="match status" value="2"/>
</dbReference>
<keyword evidence="5 7" id="KW-1133">Transmembrane helix</keyword>
<dbReference type="Pfam" id="PF00528">
    <property type="entry name" value="BPD_transp_1"/>
    <property type="match status" value="2"/>
</dbReference>
<reference evidence="9" key="1">
    <citation type="submission" date="2022-12" db="EMBL/GenBank/DDBJ databases">
        <title>New Phytohabitans aurantiacus sp. RD004123 nov., an actinomycete isolated from soil.</title>
        <authorList>
            <person name="Triningsih D.W."/>
            <person name="Harunari E."/>
            <person name="Igarashi Y."/>
        </authorList>
    </citation>
    <scope>NUCLEOTIDE SEQUENCE</scope>
    <source>
        <strain evidence="9">RD004123</strain>
    </source>
</reference>
<feature type="transmembrane region" description="Helical" evidence="7">
    <location>
        <begin position="413"/>
        <end position="433"/>
    </location>
</feature>
<proteinExistence type="inferred from homology"/>
<evidence type="ECO:0000256" key="1">
    <source>
        <dbReference type="ARBA" id="ARBA00004651"/>
    </source>
</evidence>
<dbReference type="InterPro" id="IPR000515">
    <property type="entry name" value="MetI-like"/>
</dbReference>
<dbReference type="InterPro" id="IPR035906">
    <property type="entry name" value="MetI-like_sf"/>
</dbReference>
<evidence type="ECO:0000313" key="9">
    <source>
        <dbReference type="EMBL" id="GLH99081.1"/>
    </source>
</evidence>
<protein>
    <submittedName>
        <fullName evidence="9">ABC transporter permease</fullName>
    </submittedName>
</protein>
<dbReference type="RefSeq" id="WP_281898481.1">
    <property type="nucleotide sequence ID" value="NZ_BSDI01000020.1"/>
</dbReference>
<evidence type="ECO:0000256" key="5">
    <source>
        <dbReference type="ARBA" id="ARBA00022989"/>
    </source>
</evidence>
<keyword evidence="2 7" id="KW-0813">Transport</keyword>
<evidence type="ECO:0000256" key="6">
    <source>
        <dbReference type="ARBA" id="ARBA00023136"/>
    </source>
</evidence>
<evidence type="ECO:0000313" key="10">
    <source>
        <dbReference type="Proteomes" id="UP001144280"/>
    </source>
</evidence>
<keyword evidence="10" id="KW-1185">Reference proteome</keyword>
<comment type="caution">
    <text evidence="9">The sequence shown here is derived from an EMBL/GenBank/DDBJ whole genome shotgun (WGS) entry which is preliminary data.</text>
</comment>
<evidence type="ECO:0000256" key="7">
    <source>
        <dbReference type="RuleBase" id="RU363032"/>
    </source>
</evidence>
<comment type="similarity">
    <text evidence="7">Belongs to the binding-protein-dependent transport system permease family.</text>
</comment>
<gene>
    <name evidence="9" type="ORF">Pa4123_43560</name>
</gene>
<feature type="transmembrane region" description="Helical" evidence="7">
    <location>
        <begin position="232"/>
        <end position="254"/>
    </location>
</feature>
<keyword evidence="3" id="KW-1003">Cell membrane</keyword>
<dbReference type="Gene3D" id="1.10.3720.10">
    <property type="entry name" value="MetI-like"/>
    <property type="match status" value="2"/>
</dbReference>
<dbReference type="InterPro" id="IPR050366">
    <property type="entry name" value="BP-dependent_transpt_permease"/>
</dbReference>
<feature type="transmembrane region" description="Helical" evidence="7">
    <location>
        <begin position="91"/>
        <end position="118"/>
    </location>
</feature>
<evidence type="ECO:0000256" key="2">
    <source>
        <dbReference type="ARBA" id="ARBA00022448"/>
    </source>
</evidence>